<organism evidence="9 10">
    <name type="scientific">Candidatus Afipia apatlaquensis</name>
    <dbReference type="NCBI Taxonomy" id="2712852"/>
    <lineage>
        <taxon>Bacteria</taxon>
        <taxon>Pseudomonadati</taxon>
        <taxon>Pseudomonadota</taxon>
        <taxon>Alphaproteobacteria</taxon>
        <taxon>Hyphomicrobiales</taxon>
        <taxon>Nitrobacteraceae</taxon>
        <taxon>Afipia</taxon>
    </lineage>
</organism>
<reference evidence="9" key="1">
    <citation type="submission" date="2020-02" db="EMBL/GenBank/DDBJ databases">
        <title>Draft genome sequence of Candidatus Afipia apatlaquensis IBT-C3, a potential strain for decolorization of textile dyes.</title>
        <authorList>
            <person name="Sanchez-Reyes A."/>
            <person name="Breton-Deval L."/>
            <person name="Mangelson H."/>
            <person name="Sanchez-Flores A."/>
        </authorList>
    </citation>
    <scope>NUCLEOTIDE SEQUENCE [LARGE SCALE GENOMIC DNA]</scope>
    <source>
        <strain evidence="9">IBT-C3</strain>
    </source>
</reference>
<dbReference type="GO" id="GO:0020037">
    <property type="term" value="F:heme binding"/>
    <property type="evidence" value="ECO:0007669"/>
    <property type="project" value="InterPro"/>
</dbReference>
<keyword evidence="10" id="KW-1185">Reference proteome</keyword>
<evidence type="ECO:0000256" key="7">
    <source>
        <dbReference type="SAM" id="SignalP"/>
    </source>
</evidence>
<feature type="chain" id="PRO_5028875823" evidence="7">
    <location>
        <begin position="21"/>
        <end position="236"/>
    </location>
</feature>
<dbReference type="Proteomes" id="UP000480266">
    <property type="component" value="Unassembled WGS sequence"/>
</dbReference>
<dbReference type="PRINTS" id="PR00604">
    <property type="entry name" value="CYTCHRMECIAB"/>
</dbReference>
<sequence length="236" mass="25673">MDRSIMTVLATIVFLPPAFAQQGDAARGQRDFQVCAPCHSLESDRNMTGPSLADLWNRKAGTLPSFSRYSQALKSSGITWDDTTLNEWLRDPQHLIPGNTMPFPGVKDAGRRGDLLAFLKEATQPGHAPPSVVQRGNQMGGMMGMMGGGAVPNLKKLEPDERVQTITHCRDTYRVTTADGKTRDFWERNLRFKTDVGEDGPQKGAPAIVSAGMMGDRADVIFAVPEEISGAISSHC</sequence>
<proteinExistence type="predicted"/>
<evidence type="ECO:0000313" key="9">
    <source>
        <dbReference type="EMBL" id="NGX94880.1"/>
    </source>
</evidence>
<feature type="domain" description="Cytochrome c" evidence="8">
    <location>
        <begin position="23"/>
        <end position="123"/>
    </location>
</feature>
<dbReference type="GO" id="GO:0046872">
    <property type="term" value="F:metal ion binding"/>
    <property type="evidence" value="ECO:0007669"/>
    <property type="project" value="UniProtKB-KW"/>
</dbReference>
<dbReference type="AlphaFoldDB" id="A0A7C9REJ8"/>
<protein>
    <submittedName>
        <fullName evidence="9">Cytochrome c family protein</fullName>
    </submittedName>
</protein>
<evidence type="ECO:0000256" key="6">
    <source>
        <dbReference type="PROSITE-ProRule" id="PRU00433"/>
    </source>
</evidence>
<accession>A0A7C9REJ8</accession>
<dbReference type="InterPro" id="IPR009056">
    <property type="entry name" value="Cyt_c-like_dom"/>
</dbReference>
<name>A0A7C9REJ8_9BRAD</name>
<evidence type="ECO:0000256" key="5">
    <source>
        <dbReference type="ARBA" id="ARBA00023004"/>
    </source>
</evidence>
<keyword evidence="2 6" id="KW-0349">Heme</keyword>
<evidence type="ECO:0000256" key="4">
    <source>
        <dbReference type="ARBA" id="ARBA00022982"/>
    </source>
</evidence>
<feature type="signal peptide" evidence="7">
    <location>
        <begin position="1"/>
        <end position="20"/>
    </location>
</feature>
<dbReference type="PROSITE" id="PS51007">
    <property type="entry name" value="CYTC"/>
    <property type="match status" value="1"/>
</dbReference>
<keyword evidence="3 6" id="KW-0479">Metal-binding</keyword>
<keyword evidence="5 6" id="KW-0408">Iron</keyword>
<dbReference type="Gene3D" id="1.10.760.10">
    <property type="entry name" value="Cytochrome c-like domain"/>
    <property type="match status" value="1"/>
</dbReference>
<keyword evidence="4" id="KW-0249">Electron transport</keyword>
<evidence type="ECO:0000256" key="3">
    <source>
        <dbReference type="ARBA" id="ARBA00022723"/>
    </source>
</evidence>
<dbReference type="SUPFAM" id="SSF46626">
    <property type="entry name" value="Cytochrome c"/>
    <property type="match status" value="1"/>
</dbReference>
<dbReference type="InterPro" id="IPR002327">
    <property type="entry name" value="Cyt_c_1A/1B"/>
</dbReference>
<comment type="caution">
    <text evidence="9">The sequence shown here is derived from an EMBL/GenBank/DDBJ whole genome shotgun (WGS) entry which is preliminary data.</text>
</comment>
<keyword evidence="1" id="KW-0813">Transport</keyword>
<gene>
    <name evidence="9" type="ORF">G4V63_06495</name>
</gene>
<keyword evidence="7" id="KW-0732">Signal</keyword>
<dbReference type="InterPro" id="IPR036909">
    <property type="entry name" value="Cyt_c-like_dom_sf"/>
</dbReference>
<evidence type="ECO:0000313" key="10">
    <source>
        <dbReference type="Proteomes" id="UP000480266"/>
    </source>
</evidence>
<dbReference type="PANTHER" id="PTHR11961">
    <property type="entry name" value="CYTOCHROME C"/>
    <property type="match status" value="1"/>
</dbReference>
<dbReference type="EMBL" id="JAAMRR010000340">
    <property type="protein sequence ID" value="NGX94880.1"/>
    <property type="molecule type" value="Genomic_DNA"/>
</dbReference>
<evidence type="ECO:0000259" key="8">
    <source>
        <dbReference type="PROSITE" id="PS51007"/>
    </source>
</evidence>
<evidence type="ECO:0000256" key="2">
    <source>
        <dbReference type="ARBA" id="ARBA00022617"/>
    </source>
</evidence>
<evidence type="ECO:0000256" key="1">
    <source>
        <dbReference type="ARBA" id="ARBA00022448"/>
    </source>
</evidence>
<dbReference type="GO" id="GO:0009055">
    <property type="term" value="F:electron transfer activity"/>
    <property type="evidence" value="ECO:0007669"/>
    <property type="project" value="InterPro"/>
</dbReference>